<dbReference type="OrthoDB" id="9797695at2"/>
<dbReference type="AlphaFoldDB" id="A0A5B8NIM8"/>
<dbReference type="SUPFAM" id="SSF53474">
    <property type="entry name" value="alpha/beta-Hydrolases"/>
    <property type="match status" value="1"/>
</dbReference>
<protein>
    <submittedName>
        <fullName evidence="2">Alpha/beta hydrolase</fullName>
    </submittedName>
</protein>
<dbReference type="Pfam" id="PF00561">
    <property type="entry name" value="Abhydrolase_1"/>
    <property type="match status" value="1"/>
</dbReference>
<dbReference type="PANTHER" id="PTHR43689:SF8">
    <property type="entry name" value="ALPHA_BETA-HYDROLASES SUPERFAMILY PROTEIN"/>
    <property type="match status" value="1"/>
</dbReference>
<dbReference type="GO" id="GO:0016787">
    <property type="term" value="F:hydrolase activity"/>
    <property type="evidence" value="ECO:0007669"/>
    <property type="project" value="UniProtKB-KW"/>
</dbReference>
<dbReference type="Gene3D" id="3.40.50.1820">
    <property type="entry name" value="alpha/beta hydrolase"/>
    <property type="match status" value="1"/>
</dbReference>
<gene>
    <name evidence="2" type="ORF">FRE64_03345</name>
</gene>
<dbReference type="EMBL" id="CP042326">
    <property type="protein sequence ID" value="QDZ39052.1"/>
    <property type="molecule type" value="Genomic_DNA"/>
</dbReference>
<feature type="domain" description="AB hydrolase-1" evidence="1">
    <location>
        <begin position="37"/>
        <end position="287"/>
    </location>
</feature>
<organism evidence="2 3">
    <name type="scientific">Euhalothece natronophila Z-M001</name>
    <dbReference type="NCBI Taxonomy" id="522448"/>
    <lineage>
        <taxon>Bacteria</taxon>
        <taxon>Bacillati</taxon>
        <taxon>Cyanobacteriota</taxon>
        <taxon>Cyanophyceae</taxon>
        <taxon>Oscillatoriophycideae</taxon>
        <taxon>Chroococcales</taxon>
        <taxon>Halothecacae</taxon>
        <taxon>Halothece cluster</taxon>
        <taxon>Euhalothece</taxon>
    </lineage>
</organism>
<keyword evidence="2" id="KW-0378">Hydrolase</keyword>
<reference evidence="2" key="1">
    <citation type="submission" date="2019-08" db="EMBL/GenBank/DDBJ databases">
        <title>Carotenoids and Carotenoid Binding Proteins in the Halophilic Cyanobacterium Euhalothece sp. ZM00.</title>
        <authorList>
            <person name="Cho S.M."/>
            <person name="Song J.Y."/>
            <person name="Park Y.-I."/>
        </authorList>
    </citation>
    <scope>NUCLEOTIDE SEQUENCE [LARGE SCALE GENOMIC DNA]</scope>
    <source>
        <strain evidence="2">Z-M001</strain>
    </source>
</reference>
<dbReference type="KEGG" id="enn:FRE64_03345"/>
<evidence type="ECO:0000259" key="1">
    <source>
        <dbReference type="Pfam" id="PF00561"/>
    </source>
</evidence>
<name>A0A5B8NIM8_9CHRO</name>
<sequence>MENWWQTTFPEGQKMLPVQSPGGTTHYLAYGEIGTGKPIIFLHGIGSWSYSWRRLIPILAENYRVIAFDLTGHGFSDKPEQWKITQLQQELPQVIEALCDEPATVIAQSLGGLVSVSAAIDYSQYFDRLVLINAAIFPQELPSAGMRWLAGVPLHLVRGIDQSRLVKPLAPVVREVVRYARRDVVTAPEMVTYEDVYALTYPFVEKSGTIAHFTQTLQQAAREIQYLEKQQPNLISYVHDNLENILCPTLILWGDSDRWFPPRHGEKLHQSLPNSRLEFLENCGHDATACASEQIKTKVIQFLQEEAMLQA</sequence>
<dbReference type="PRINTS" id="PR00111">
    <property type="entry name" value="ABHYDROLASE"/>
</dbReference>
<proteinExistence type="predicted"/>
<evidence type="ECO:0000313" key="3">
    <source>
        <dbReference type="Proteomes" id="UP000318453"/>
    </source>
</evidence>
<dbReference type="PANTHER" id="PTHR43689">
    <property type="entry name" value="HYDROLASE"/>
    <property type="match status" value="1"/>
</dbReference>
<dbReference type="InterPro" id="IPR029058">
    <property type="entry name" value="AB_hydrolase_fold"/>
</dbReference>
<dbReference type="RefSeq" id="WP_146294661.1">
    <property type="nucleotide sequence ID" value="NZ_CP042326.1"/>
</dbReference>
<keyword evidence="3" id="KW-1185">Reference proteome</keyword>
<dbReference type="InterPro" id="IPR000073">
    <property type="entry name" value="AB_hydrolase_1"/>
</dbReference>
<evidence type="ECO:0000313" key="2">
    <source>
        <dbReference type="EMBL" id="QDZ39052.1"/>
    </source>
</evidence>
<accession>A0A5B8NIM8</accession>
<dbReference type="Proteomes" id="UP000318453">
    <property type="component" value="Chromosome"/>
</dbReference>